<organism evidence="1 2">
    <name type="scientific">Necator americanus</name>
    <name type="common">Human hookworm</name>
    <dbReference type="NCBI Taxonomy" id="51031"/>
    <lineage>
        <taxon>Eukaryota</taxon>
        <taxon>Metazoa</taxon>
        <taxon>Ecdysozoa</taxon>
        <taxon>Nematoda</taxon>
        <taxon>Chromadorea</taxon>
        <taxon>Rhabditida</taxon>
        <taxon>Rhabditina</taxon>
        <taxon>Rhabditomorpha</taxon>
        <taxon>Strongyloidea</taxon>
        <taxon>Ancylostomatidae</taxon>
        <taxon>Bunostominae</taxon>
        <taxon>Necator</taxon>
    </lineage>
</organism>
<reference evidence="1 2" key="1">
    <citation type="submission" date="2023-08" db="EMBL/GenBank/DDBJ databases">
        <title>A Necator americanus chromosomal reference genome.</title>
        <authorList>
            <person name="Ilik V."/>
            <person name="Petrzelkova K.J."/>
            <person name="Pardy F."/>
            <person name="Fuh T."/>
            <person name="Niatou-Singa F.S."/>
            <person name="Gouil Q."/>
            <person name="Baker L."/>
            <person name="Ritchie M.E."/>
            <person name="Jex A.R."/>
            <person name="Gazzola D."/>
            <person name="Li H."/>
            <person name="Toshio Fujiwara R."/>
            <person name="Zhan B."/>
            <person name="Aroian R.V."/>
            <person name="Pafco B."/>
            <person name="Schwarz E.M."/>
        </authorList>
    </citation>
    <scope>NUCLEOTIDE SEQUENCE [LARGE SCALE GENOMIC DNA]</scope>
    <source>
        <strain evidence="1 2">Aroian</strain>
        <tissue evidence="1">Whole animal</tissue>
    </source>
</reference>
<dbReference type="EMBL" id="JAVFWL010000003">
    <property type="protein sequence ID" value="KAK6744004.1"/>
    <property type="molecule type" value="Genomic_DNA"/>
</dbReference>
<protein>
    <submittedName>
        <fullName evidence="1">Uncharacterized protein</fullName>
    </submittedName>
</protein>
<sequence length="92" mass="10491">MISCVGGPTDRISWFLNRIVLRGVLGTISEVGEERGRIDGICMTYFDELELESTGKTQRVRDLSPYLHWKYFCCIRLGPATKCRCTEFVPAK</sequence>
<proteinExistence type="predicted"/>
<evidence type="ECO:0000313" key="1">
    <source>
        <dbReference type="EMBL" id="KAK6744004.1"/>
    </source>
</evidence>
<gene>
    <name evidence="1" type="primary">Necator_chrIII.g11745</name>
    <name evidence="1" type="ORF">RB195_010980</name>
</gene>
<dbReference type="Proteomes" id="UP001303046">
    <property type="component" value="Unassembled WGS sequence"/>
</dbReference>
<name>A0ABR1D0B6_NECAM</name>
<evidence type="ECO:0000313" key="2">
    <source>
        <dbReference type="Proteomes" id="UP001303046"/>
    </source>
</evidence>
<keyword evidence="2" id="KW-1185">Reference proteome</keyword>
<accession>A0ABR1D0B6</accession>
<comment type="caution">
    <text evidence="1">The sequence shown here is derived from an EMBL/GenBank/DDBJ whole genome shotgun (WGS) entry which is preliminary data.</text>
</comment>